<evidence type="ECO:0000256" key="6">
    <source>
        <dbReference type="SAM" id="MobiDB-lite"/>
    </source>
</evidence>
<keyword evidence="4" id="KW-0449">Lipoprotein</keyword>
<comment type="similarity">
    <text evidence="5">Belongs to the HIPP family.</text>
</comment>
<dbReference type="PROSITE" id="PS50846">
    <property type="entry name" value="HMA_2"/>
    <property type="match status" value="1"/>
</dbReference>
<keyword evidence="2" id="KW-0488">Methylation</keyword>
<feature type="domain" description="HMA" evidence="7">
    <location>
        <begin position="9"/>
        <end position="72"/>
    </location>
</feature>
<dbReference type="OrthoDB" id="689350at2759"/>
<dbReference type="EMBL" id="PKPP01001903">
    <property type="protein sequence ID" value="PWA79070.1"/>
    <property type="molecule type" value="Genomic_DNA"/>
</dbReference>
<evidence type="ECO:0000256" key="2">
    <source>
        <dbReference type="ARBA" id="ARBA00022481"/>
    </source>
</evidence>
<dbReference type="GO" id="GO:0009626">
    <property type="term" value="P:plant-type hypersensitive response"/>
    <property type="evidence" value="ECO:0007669"/>
    <property type="project" value="UniProtKB-KW"/>
</dbReference>
<organism evidence="8 9">
    <name type="scientific">Artemisia annua</name>
    <name type="common">Sweet wormwood</name>
    <dbReference type="NCBI Taxonomy" id="35608"/>
    <lineage>
        <taxon>Eukaryota</taxon>
        <taxon>Viridiplantae</taxon>
        <taxon>Streptophyta</taxon>
        <taxon>Embryophyta</taxon>
        <taxon>Tracheophyta</taxon>
        <taxon>Spermatophyta</taxon>
        <taxon>Magnoliopsida</taxon>
        <taxon>eudicotyledons</taxon>
        <taxon>Gunneridae</taxon>
        <taxon>Pentapetalae</taxon>
        <taxon>asterids</taxon>
        <taxon>campanulids</taxon>
        <taxon>Asterales</taxon>
        <taxon>Asteraceae</taxon>
        <taxon>Asteroideae</taxon>
        <taxon>Anthemideae</taxon>
        <taxon>Artemisiinae</taxon>
        <taxon>Artemisia</taxon>
    </lineage>
</organism>
<accession>A0A2U1P063</accession>
<protein>
    <submittedName>
        <fullName evidence="8">Heavy metal-associated domain, HMA</fullName>
    </submittedName>
</protein>
<keyword evidence="9" id="KW-1185">Reference proteome</keyword>
<dbReference type="AlphaFoldDB" id="A0A2U1P063"/>
<proteinExistence type="inferred from homology"/>
<dbReference type="STRING" id="35608.A0A2U1P063"/>
<reference evidence="8 9" key="1">
    <citation type="journal article" date="2018" name="Mol. Plant">
        <title>The genome of Artemisia annua provides insight into the evolution of Asteraceae family and artemisinin biosynthesis.</title>
        <authorList>
            <person name="Shen Q."/>
            <person name="Zhang L."/>
            <person name="Liao Z."/>
            <person name="Wang S."/>
            <person name="Yan T."/>
            <person name="Shi P."/>
            <person name="Liu M."/>
            <person name="Fu X."/>
            <person name="Pan Q."/>
            <person name="Wang Y."/>
            <person name="Lv Z."/>
            <person name="Lu X."/>
            <person name="Zhang F."/>
            <person name="Jiang W."/>
            <person name="Ma Y."/>
            <person name="Chen M."/>
            <person name="Hao X."/>
            <person name="Li L."/>
            <person name="Tang Y."/>
            <person name="Lv G."/>
            <person name="Zhou Y."/>
            <person name="Sun X."/>
            <person name="Brodelius P.E."/>
            <person name="Rose J.K.C."/>
            <person name="Tang K."/>
        </authorList>
    </citation>
    <scope>NUCLEOTIDE SEQUENCE [LARGE SCALE GENOMIC DNA]</scope>
    <source>
        <strain evidence="9">cv. Huhao1</strain>
        <tissue evidence="8">Leaf</tissue>
    </source>
</reference>
<comment type="caution">
    <text evidence="8">The sequence shown here is derived from an EMBL/GenBank/DDBJ whole genome shotgun (WGS) entry which is preliminary data.</text>
</comment>
<evidence type="ECO:0000256" key="3">
    <source>
        <dbReference type="ARBA" id="ARBA00022723"/>
    </source>
</evidence>
<dbReference type="InterPro" id="IPR036163">
    <property type="entry name" value="HMA_dom_sf"/>
</dbReference>
<dbReference type="FunFam" id="3.30.70.100:FF:000008">
    <property type="entry name" value="Copper transport protein ATOX1"/>
    <property type="match status" value="1"/>
</dbReference>
<dbReference type="Pfam" id="PF00403">
    <property type="entry name" value="HMA"/>
    <property type="match status" value="1"/>
</dbReference>
<gene>
    <name evidence="8" type="ORF">CTI12_AA058450</name>
</gene>
<dbReference type="Proteomes" id="UP000245207">
    <property type="component" value="Unassembled WGS sequence"/>
</dbReference>
<keyword evidence="3" id="KW-0479">Metal-binding</keyword>
<evidence type="ECO:0000313" key="8">
    <source>
        <dbReference type="EMBL" id="PWA79070.1"/>
    </source>
</evidence>
<dbReference type="PANTHER" id="PTHR45868">
    <property type="entry name" value="HEAVY METAL-ASSOCIATED ISOPRENYLATED PLANT PROTEIN 33-RELATED"/>
    <property type="match status" value="1"/>
</dbReference>
<dbReference type="CDD" id="cd00371">
    <property type="entry name" value="HMA"/>
    <property type="match status" value="1"/>
</dbReference>
<evidence type="ECO:0000256" key="5">
    <source>
        <dbReference type="ARBA" id="ARBA00024045"/>
    </source>
</evidence>
<comment type="subcellular location">
    <subcellularLocation>
        <location evidence="1">Membrane</location>
        <topology evidence="1">Peripheral membrane protein</topology>
    </subcellularLocation>
</comment>
<feature type="region of interest" description="Disordered" evidence="6">
    <location>
        <begin position="154"/>
        <end position="195"/>
    </location>
</feature>
<dbReference type="PANTHER" id="PTHR45868:SF93">
    <property type="entry name" value="OS12G0144600 PROTEIN"/>
    <property type="match status" value="1"/>
</dbReference>
<evidence type="ECO:0000313" key="9">
    <source>
        <dbReference type="Proteomes" id="UP000245207"/>
    </source>
</evidence>
<dbReference type="Gene3D" id="3.30.70.100">
    <property type="match status" value="1"/>
</dbReference>
<evidence type="ECO:0000256" key="1">
    <source>
        <dbReference type="ARBA" id="ARBA00004170"/>
    </source>
</evidence>
<sequence length="244" mass="25548">MSKEEFLKIQTCDLKVNFQCDGCKRKVKKILKKIEGVSQVSIDAEQGKVTVSGTVAPPSLIKKLAERGKHAEIWGAPKQNQQVNNLFKNMQIDSGKNGKNPAQKAVAAAVEMVRKVVSRRLRVAAEVVVHKWEIVAEMAGKRVRDGGNIPVQINGGVKKGGGGGGGAPGGGQNKNGGGSGGQVKGGGLSPDTNKEVCGSSTVDASVAKFAPCRKSDPIDFKYGLTNGIPILSATTKTISINTCL</sequence>
<dbReference type="GO" id="GO:0016020">
    <property type="term" value="C:membrane"/>
    <property type="evidence" value="ECO:0007669"/>
    <property type="project" value="UniProtKB-SubCell"/>
</dbReference>
<dbReference type="SUPFAM" id="SSF55008">
    <property type="entry name" value="HMA, heavy metal-associated domain"/>
    <property type="match status" value="1"/>
</dbReference>
<name>A0A2U1P063_ARTAN</name>
<dbReference type="GO" id="GO:0046872">
    <property type="term" value="F:metal ion binding"/>
    <property type="evidence" value="ECO:0007669"/>
    <property type="project" value="UniProtKB-KW"/>
</dbReference>
<keyword evidence="4" id="KW-0636">Prenylation</keyword>
<dbReference type="InterPro" id="IPR006121">
    <property type="entry name" value="HMA_dom"/>
</dbReference>
<feature type="compositionally biased region" description="Gly residues" evidence="6">
    <location>
        <begin position="157"/>
        <end position="188"/>
    </location>
</feature>
<evidence type="ECO:0000256" key="4">
    <source>
        <dbReference type="ARBA" id="ARBA00023289"/>
    </source>
</evidence>
<evidence type="ECO:0000259" key="7">
    <source>
        <dbReference type="PROSITE" id="PS50846"/>
    </source>
</evidence>